<evidence type="ECO:0000313" key="1">
    <source>
        <dbReference type="EMBL" id="MBP2413211.1"/>
    </source>
</evidence>
<dbReference type="InterPro" id="IPR023393">
    <property type="entry name" value="START-like_dom_sf"/>
</dbReference>
<dbReference type="CDD" id="cd07812">
    <property type="entry name" value="SRPBCC"/>
    <property type="match status" value="1"/>
</dbReference>
<organism evidence="1 2">
    <name type="scientific">Arthrobacter stackebrandtii</name>
    <dbReference type="NCBI Taxonomy" id="272161"/>
    <lineage>
        <taxon>Bacteria</taxon>
        <taxon>Bacillati</taxon>
        <taxon>Actinomycetota</taxon>
        <taxon>Actinomycetes</taxon>
        <taxon>Micrococcales</taxon>
        <taxon>Micrococcaceae</taxon>
        <taxon>Arthrobacter</taxon>
    </lineage>
</organism>
<dbReference type="SUPFAM" id="SSF55961">
    <property type="entry name" value="Bet v1-like"/>
    <property type="match status" value="1"/>
</dbReference>
<reference evidence="1 2" key="1">
    <citation type="submission" date="2021-03" db="EMBL/GenBank/DDBJ databases">
        <title>Sequencing the genomes of 1000 actinobacteria strains.</title>
        <authorList>
            <person name="Klenk H.-P."/>
        </authorList>
    </citation>
    <scope>NUCLEOTIDE SEQUENCE [LARGE SCALE GENOMIC DNA]</scope>
    <source>
        <strain evidence="1 2">DSM 16005</strain>
    </source>
</reference>
<evidence type="ECO:0000313" key="2">
    <source>
        <dbReference type="Proteomes" id="UP000711614"/>
    </source>
</evidence>
<proteinExistence type="predicted"/>
<name>A0ABS4YWT0_9MICC</name>
<protein>
    <recommendedName>
        <fullName evidence="3">SRPBCC family protein</fullName>
    </recommendedName>
</protein>
<dbReference type="Gene3D" id="3.30.530.20">
    <property type="match status" value="1"/>
</dbReference>
<gene>
    <name evidence="1" type="ORF">JOF48_002010</name>
</gene>
<sequence>MEYTQDIVVNVPRERFIELFDNPDLMPEWMEGLLRFEPLTGVPGQEGATSRLTYRRGRGTLEMVETITRRQLPEHFDGVYEAKGVHNISNNQFIDIDGISTRWVAHNIFEMTGFMKIVGLLFGSMFRKQTLETMQAFKDFAENRTP</sequence>
<dbReference type="RefSeq" id="WP_209680318.1">
    <property type="nucleotide sequence ID" value="NZ_JAGIOI010000001.1"/>
</dbReference>
<dbReference type="Proteomes" id="UP000711614">
    <property type="component" value="Unassembled WGS sequence"/>
</dbReference>
<comment type="caution">
    <text evidence="1">The sequence shown here is derived from an EMBL/GenBank/DDBJ whole genome shotgun (WGS) entry which is preliminary data.</text>
</comment>
<dbReference type="EMBL" id="JAGIOI010000001">
    <property type="protein sequence ID" value="MBP2413211.1"/>
    <property type="molecule type" value="Genomic_DNA"/>
</dbReference>
<accession>A0ABS4YWT0</accession>
<evidence type="ECO:0008006" key="3">
    <source>
        <dbReference type="Google" id="ProtNLM"/>
    </source>
</evidence>
<keyword evidence="2" id="KW-1185">Reference proteome</keyword>